<dbReference type="InterPro" id="IPR013078">
    <property type="entry name" value="His_Pase_superF_clade-1"/>
</dbReference>
<name>A0AA38I2P4_9CUCU</name>
<dbReference type="CDD" id="cd07067">
    <property type="entry name" value="HP_PGM_like"/>
    <property type="match status" value="1"/>
</dbReference>
<sequence>MEGREARKFYLMRHGERLDYVFGDWMAQCFDRCGDYLPTNLNMPDTVPKRPQGHHVYAHDPPLTKTGIFQAQITGEAFKKAQLDVSHVYCSPSLRCIQTCDAFLKGCGKNSEIKLRVEPGLYEWWVLFGDCLPDWLTPKELAAEGYNMDLEYKPIVSIDELGAKKETFAEYCSRCLVVSTEAVNAHANCNVLFVAHAGALAVCSWEITGKKSKPLDEAKDDVTAIPYCGFMEVRQTGDKWEKNGSPFLQFSHTSNAVFDYNRLL</sequence>
<dbReference type="Gene3D" id="3.40.50.1240">
    <property type="entry name" value="Phosphoglycerate mutase-like"/>
    <property type="match status" value="1"/>
</dbReference>
<protein>
    <recommendedName>
        <fullName evidence="3">Protein UBASH3A-like protein</fullName>
    </recommendedName>
</protein>
<gene>
    <name evidence="1" type="ORF">Zmor_020100</name>
</gene>
<dbReference type="SMART" id="SM00855">
    <property type="entry name" value="PGAM"/>
    <property type="match status" value="1"/>
</dbReference>
<comment type="caution">
    <text evidence="1">The sequence shown here is derived from an EMBL/GenBank/DDBJ whole genome shotgun (WGS) entry which is preliminary data.</text>
</comment>
<dbReference type="PANTHER" id="PTHR16469">
    <property type="entry name" value="UBIQUITIN-ASSOCIATED AND SH3 DOMAIN-CONTAINING BA-RELATED"/>
    <property type="match status" value="1"/>
</dbReference>
<evidence type="ECO:0000313" key="1">
    <source>
        <dbReference type="EMBL" id="KAJ3648286.1"/>
    </source>
</evidence>
<dbReference type="Pfam" id="PF00300">
    <property type="entry name" value="His_Phos_1"/>
    <property type="match status" value="1"/>
</dbReference>
<reference evidence="1" key="1">
    <citation type="journal article" date="2023" name="G3 (Bethesda)">
        <title>Whole genome assemblies of Zophobas morio and Tenebrio molitor.</title>
        <authorList>
            <person name="Kaur S."/>
            <person name="Stinson S.A."/>
            <person name="diCenzo G.C."/>
        </authorList>
    </citation>
    <scope>NUCLEOTIDE SEQUENCE</scope>
    <source>
        <strain evidence="1">QUZm001</strain>
    </source>
</reference>
<organism evidence="1 2">
    <name type="scientific">Zophobas morio</name>
    <dbReference type="NCBI Taxonomy" id="2755281"/>
    <lineage>
        <taxon>Eukaryota</taxon>
        <taxon>Metazoa</taxon>
        <taxon>Ecdysozoa</taxon>
        <taxon>Arthropoda</taxon>
        <taxon>Hexapoda</taxon>
        <taxon>Insecta</taxon>
        <taxon>Pterygota</taxon>
        <taxon>Neoptera</taxon>
        <taxon>Endopterygota</taxon>
        <taxon>Coleoptera</taxon>
        <taxon>Polyphaga</taxon>
        <taxon>Cucujiformia</taxon>
        <taxon>Tenebrionidae</taxon>
        <taxon>Zophobas</taxon>
    </lineage>
</organism>
<evidence type="ECO:0000313" key="2">
    <source>
        <dbReference type="Proteomes" id="UP001168821"/>
    </source>
</evidence>
<proteinExistence type="predicted"/>
<evidence type="ECO:0008006" key="3">
    <source>
        <dbReference type="Google" id="ProtNLM"/>
    </source>
</evidence>
<keyword evidence="2" id="KW-1185">Reference proteome</keyword>
<dbReference type="InterPro" id="IPR029033">
    <property type="entry name" value="His_PPase_superfam"/>
</dbReference>
<dbReference type="AlphaFoldDB" id="A0AA38I2P4"/>
<dbReference type="EMBL" id="JALNTZ010000006">
    <property type="protein sequence ID" value="KAJ3648286.1"/>
    <property type="molecule type" value="Genomic_DNA"/>
</dbReference>
<dbReference type="SUPFAM" id="SSF53254">
    <property type="entry name" value="Phosphoglycerate mutase-like"/>
    <property type="match status" value="1"/>
</dbReference>
<dbReference type="GO" id="GO:0016791">
    <property type="term" value="F:phosphatase activity"/>
    <property type="evidence" value="ECO:0007669"/>
    <property type="project" value="UniProtKB-ARBA"/>
</dbReference>
<dbReference type="PANTHER" id="PTHR16469:SF27">
    <property type="entry name" value="UBIQUITIN-ASSOCIATED AND SH3 DOMAIN-CONTAINING BA-RELATED"/>
    <property type="match status" value="1"/>
</dbReference>
<dbReference type="InterPro" id="IPR051710">
    <property type="entry name" value="Phosphatase_SH3-domain"/>
</dbReference>
<accession>A0AA38I2P4</accession>
<dbReference type="Proteomes" id="UP001168821">
    <property type="component" value="Unassembled WGS sequence"/>
</dbReference>